<comment type="subcellular location">
    <subcellularLocation>
        <location evidence="10 11">Cytoplasm</location>
    </subcellularLocation>
</comment>
<dbReference type="GO" id="GO:0008360">
    <property type="term" value="P:regulation of cell shape"/>
    <property type="evidence" value="ECO:0007669"/>
    <property type="project" value="UniProtKB-KW"/>
</dbReference>
<sequence>MIALTLSQIADASGGELRGADRLVTRVTTDSRQRLSAGTLFVALTGERFDGHDFVADALAQGADALLVERWLSVPDTVAQIKVADARLALGVLGGLVREQSSAKVLAITGSCGKTTVKEMAASILRQKGQVLATEGNLNNEIGVPLTLCQLTADTDFAVVELGANHVGEIAWTSSLTQPHVAIINNVEASHLEGFGSLEGVAQAKGEIYSGLVEGGVAIANGASPFCKLWKEHYPLVYFGEHKAYQARDIQLDRAGCAQFRLLTPQGEVAIKLPLPGKHNVANALAAAAGTEQLGASLSDISQGLSQFASSAGRLQVWTRPGLTVLDDTYNASVASVLAGLDTLASLPGFHIFVFGDMAELGSYSKAMHSQVGEHAKKLGIDCVLTVGKDSQFTAQAAQGRHFVDKQQLQTVLFETLAQQHKVVVLIKGARSARMEDVVRAIQEKSPC</sequence>
<reference evidence="16" key="1">
    <citation type="submission" date="2017-05" db="EMBL/GenBank/DDBJ databases">
        <authorList>
            <person name="Sung H."/>
        </authorList>
    </citation>
    <scope>NUCLEOTIDE SEQUENCE [LARGE SCALE GENOMIC DNA]</scope>
    <source>
        <strain evidence="16">AMac2203</strain>
    </source>
</reference>
<dbReference type="SUPFAM" id="SSF63418">
    <property type="entry name" value="MurE/MurF N-terminal domain"/>
    <property type="match status" value="1"/>
</dbReference>
<comment type="catalytic activity">
    <reaction evidence="10 11">
        <text>D-alanyl-D-alanine + UDP-N-acetyl-alpha-D-muramoyl-L-alanyl-gamma-D-glutamyl-meso-2,6-diaminopimelate + ATP = UDP-N-acetyl-alpha-D-muramoyl-L-alanyl-gamma-D-glutamyl-meso-2,6-diaminopimeloyl-D-alanyl-D-alanine + ADP + phosphate + H(+)</text>
        <dbReference type="Rhea" id="RHEA:28374"/>
        <dbReference type="ChEBI" id="CHEBI:15378"/>
        <dbReference type="ChEBI" id="CHEBI:30616"/>
        <dbReference type="ChEBI" id="CHEBI:43474"/>
        <dbReference type="ChEBI" id="CHEBI:57822"/>
        <dbReference type="ChEBI" id="CHEBI:61386"/>
        <dbReference type="ChEBI" id="CHEBI:83905"/>
        <dbReference type="ChEBI" id="CHEBI:456216"/>
        <dbReference type="EC" id="6.3.2.10"/>
    </reaction>
</comment>
<dbReference type="PANTHER" id="PTHR43024">
    <property type="entry name" value="UDP-N-ACETYLMURAMOYL-TRIPEPTIDE--D-ALANYL-D-ALANINE LIGASE"/>
    <property type="match status" value="1"/>
</dbReference>
<keyword evidence="16" id="KW-1185">Reference proteome</keyword>
<dbReference type="EC" id="6.3.2.10" evidence="10 11"/>
<dbReference type="Pfam" id="PF01225">
    <property type="entry name" value="Mur_ligase"/>
    <property type="match status" value="1"/>
</dbReference>
<protein>
    <recommendedName>
        <fullName evidence="10 11">UDP-N-acetylmuramoyl-tripeptide--D-alanyl-D-alanine ligase</fullName>
        <ecNumber evidence="10 11">6.3.2.10</ecNumber>
    </recommendedName>
    <alternativeName>
        <fullName evidence="10">D-alanyl-D-alanine-adding enzyme</fullName>
    </alternativeName>
</protein>
<dbReference type="GO" id="GO:0008766">
    <property type="term" value="F:UDP-N-acetylmuramoylalanyl-D-glutamyl-2,6-diaminopimelate-D-alanyl-D-alanine ligase activity"/>
    <property type="evidence" value="ECO:0007669"/>
    <property type="project" value="RHEA"/>
</dbReference>
<dbReference type="InterPro" id="IPR004101">
    <property type="entry name" value="Mur_ligase_C"/>
</dbReference>
<dbReference type="Gene3D" id="3.90.190.20">
    <property type="entry name" value="Mur ligase, C-terminal domain"/>
    <property type="match status" value="1"/>
</dbReference>
<keyword evidence="2 10" id="KW-0436">Ligase</keyword>
<dbReference type="Gene3D" id="3.40.1390.10">
    <property type="entry name" value="MurE/MurF, N-terminal domain"/>
    <property type="match status" value="1"/>
</dbReference>
<dbReference type="InterPro" id="IPR036615">
    <property type="entry name" value="Mur_ligase_C_dom_sf"/>
</dbReference>
<evidence type="ECO:0000313" key="15">
    <source>
        <dbReference type="EMBL" id="ART80841.1"/>
    </source>
</evidence>
<dbReference type="Pfam" id="PF08245">
    <property type="entry name" value="Mur_ligase_M"/>
    <property type="match status" value="1"/>
</dbReference>
<dbReference type="GO" id="GO:0009252">
    <property type="term" value="P:peptidoglycan biosynthetic process"/>
    <property type="evidence" value="ECO:0007669"/>
    <property type="project" value="UniProtKB-UniRule"/>
</dbReference>
<dbReference type="GO" id="GO:0005524">
    <property type="term" value="F:ATP binding"/>
    <property type="evidence" value="ECO:0007669"/>
    <property type="project" value="UniProtKB-UniRule"/>
</dbReference>
<dbReference type="InterPro" id="IPR013221">
    <property type="entry name" value="Mur_ligase_cen"/>
</dbReference>
<dbReference type="EMBL" id="CP021376">
    <property type="protein sequence ID" value="ART80841.1"/>
    <property type="molecule type" value="Genomic_DNA"/>
</dbReference>
<evidence type="ECO:0000256" key="6">
    <source>
        <dbReference type="ARBA" id="ARBA00022960"/>
    </source>
</evidence>
<evidence type="ECO:0000259" key="14">
    <source>
        <dbReference type="Pfam" id="PF08245"/>
    </source>
</evidence>
<keyword evidence="7 10" id="KW-0573">Peptidoglycan synthesis</keyword>
<feature type="domain" description="Mur ligase central" evidence="14">
    <location>
        <begin position="108"/>
        <end position="289"/>
    </location>
</feature>
<evidence type="ECO:0000256" key="7">
    <source>
        <dbReference type="ARBA" id="ARBA00022984"/>
    </source>
</evidence>
<evidence type="ECO:0000256" key="8">
    <source>
        <dbReference type="ARBA" id="ARBA00023306"/>
    </source>
</evidence>
<keyword evidence="3 10" id="KW-0132">Cell division</keyword>
<dbReference type="GO" id="GO:0051301">
    <property type="term" value="P:cell division"/>
    <property type="evidence" value="ECO:0007669"/>
    <property type="project" value="UniProtKB-KW"/>
</dbReference>
<dbReference type="NCBIfam" id="TIGR01143">
    <property type="entry name" value="murF"/>
    <property type="match status" value="1"/>
</dbReference>
<dbReference type="UniPathway" id="UPA00219"/>
<feature type="binding site" evidence="10">
    <location>
        <begin position="110"/>
        <end position="116"/>
    </location>
    <ligand>
        <name>ATP</name>
        <dbReference type="ChEBI" id="CHEBI:30616"/>
    </ligand>
</feature>
<feature type="domain" description="Mur ligase C-terminal" evidence="13">
    <location>
        <begin position="313"/>
        <end position="430"/>
    </location>
</feature>
<keyword evidence="1 10" id="KW-0963">Cytoplasm</keyword>
<dbReference type="GO" id="GO:0047480">
    <property type="term" value="F:UDP-N-acetylmuramoyl-tripeptide-D-alanyl-D-alanine ligase activity"/>
    <property type="evidence" value="ECO:0007669"/>
    <property type="project" value="UniProtKB-UniRule"/>
</dbReference>
<dbReference type="OrthoDB" id="9801978at2"/>
<keyword evidence="5 10" id="KW-0067">ATP-binding</keyword>
<dbReference type="GO" id="GO:0071555">
    <property type="term" value="P:cell wall organization"/>
    <property type="evidence" value="ECO:0007669"/>
    <property type="project" value="UniProtKB-KW"/>
</dbReference>
<dbReference type="Proteomes" id="UP000243793">
    <property type="component" value="Chromosome"/>
</dbReference>
<gene>
    <name evidence="10 15" type="primary">murF</name>
    <name evidence="15" type="ORF">CBP12_12300</name>
</gene>
<evidence type="ECO:0000256" key="5">
    <source>
        <dbReference type="ARBA" id="ARBA00022840"/>
    </source>
</evidence>
<evidence type="ECO:0000256" key="3">
    <source>
        <dbReference type="ARBA" id="ARBA00022618"/>
    </source>
</evidence>
<evidence type="ECO:0000259" key="12">
    <source>
        <dbReference type="Pfam" id="PF01225"/>
    </source>
</evidence>
<keyword evidence="9 10" id="KW-0961">Cell wall biogenesis/degradation</keyword>
<dbReference type="InterPro" id="IPR036565">
    <property type="entry name" value="Mur-like_cat_sf"/>
</dbReference>
<dbReference type="SUPFAM" id="SSF53623">
    <property type="entry name" value="MurD-like peptide ligases, catalytic domain"/>
    <property type="match status" value="1"/>
</dbReference>
<feature type="domain" description="Mur ligase N-terminal catalytic" evidence="12">
    <location>
        <begin position="25"/>
        <end position="78"/>
    </location>
</feature>
<dbReference type="GO" id="GO:0005737">
    <property type="term" value="C:cytoplasm"/>
    <property type="evidence" value="ECO:0007669"/>
    <property type="project" value="UniProtKB-SubCell"/>
</dbReference>
<dbReference type="Pfam" id="PF02875">
    <property type="entry name" value="Mur_ligase_C"/>
    <property type="match status" value="1"/>
</dbReference>
<proteinExistence type="inferred from homology"/>
<dbReference type="PANTHER" id="PTHR43024:SF1">
    <property type="entry name" value="UDP-N-ACETYLMURAMOYL-TRIPEPTIDE--D-ALANYL-D-ALANINE LIGASE"/>
    <property type="match status" value="1"/>
</dbReference>
<dbReference type="RefSeq" id="WP_086964833.1">
    <property type="nucleotide sequence ID" value="NZ_CP021376.1"/>
</dbReference>
<evidence type="ECO:0000256" key="4">
    <source>
        <dbReference type="ARBA" id="ARBA00022741"/>
    </source>
</evidence>
<organism evidence="15 16">
    <name type="scientific">Oceanisphaera avium</name>
    <dbReference type="NCBI Taxonomy" id="1903694"/>
    <lineage>
        <taxon>Bacteria</taxon>
        <taxon>Pseudomonadati</taxon>
        <taxon>Pseudomonadota</taxon>
        <taxon>Gammaproteobacteria</taxon>
        <taxon>Aeromonadales</taxon>
        <taxon>Aeromonadaceae</taxon>
        <taxon>Oceanisphaera</taxon>
    </lineage>
</organism>
<keyword evidence="8 10" id="KW-0131">Cell cycle</keyword>
<dbReference type="InterPro" id="IPR035911">
    <property type="entry name" value="MurE/MurF_N"/>
</dbReference>
<comment type="pathway">
    <text evidence="10 11">Cell wall biogenesis; peptidoglycan biosynthesis.</text>
</comment>
<comment type="function">
    <text evidence="10 11">Involved in cell wall formation. Catalyzes the final step in the synthesis of UDP-N-acetylmuramoyl-pentapeptide, the precursor of murein.</text>
</comment>
<keyword evidence="4 10" id="KW-0547">Nucleotide-binding</keyword>
<dbReference type="HAMAP" id="MF_02019">
    <property type="entry name" value="MurF"/>
    <property type="match status" value="1"/>
</dbReference>
<comment type="similarity">
    <text evidence="10">Belongs to the MurCDEF family. MurF subfamily.</text>
</comment>
<evidence type="ECO:0000256" key="9">
    <source>
        <dbReference type="ARBA" id="ARBA00023316"/>
    </source>
</evidence>
<keyword evidence="6 10" id="KW-0133">Cell shape</keyword>
<dbReference type="SUPFAM" id="SSF53244">
    <property type="entry name" value="MurD-like peptide ligases, peptide-binding domain"/>
    <property type="match status" value="1"/>
</dbReference>
<evidence type="ECO:0000256" key="11">
    <source>
        <dbReference type="RuleBase" id="RU004136"/>
    </source>
</evidence>
<dbReference type="InterPro" id="IPR005863">
    <property type="entry name" value="UDP-N-AcMur_synth"/>
</dbReference>
<name>A0A1Y0CZT3_9GAMM</name>
<evidence type="ECO:0000256" key="1">
    <source>
        <dbReference type="ARBA" id="ARBA00022490"/>
    </source>
</evidence>
<accession>A0A1Y0CZT3</accession>
<dbReference type="AlphaFoldDB" id="A0A1Y0CZT3"/>
<evidence type="ECO:0000256" key="2">
    <source>
        <dbReference type="ARBA" id="ARBA00022598"/>
    </source>
</evidence>
<evidence type="ECO:0000259" key="13">
    <source>
        <dbReference type="Pfam" id="PF02875"/>
    </source>
</evidence>
<dbReference type="KEGG" id="ocm:CBP12_12300"/>
<dbReference type="InterPro" id="IPR000713">
    <property type="entry name" value="Mur_ligase_N"/>
</dbReference>
<evidence type="ECO:0000313" key="16">
    <source>
        <dbReference type="Proteomes" id="UP000243793"/>
    </source>
</evidence>
<evidence type="ECO:0000256" key="10">
    <source>
        <dbReference type="HAMAP-Rule" id="MF_02019"/>
    </source>
</evidence>
<dbReference type="InterPro" id="IPR051046">
    <property type="entry name" value="MurCDEF_CellWall_CoF430Synth"/>
</dbReference>
<dbReference type="Gene3D" id="3.40.1190.10">
    <property type="entry name" value="Mur-like, catalytic domain"/>
    <property type="match status" value="1"/>
</dbReference>